<feature type="compositionally biased region" description="Basic and acidic residues" evidence="1">
    <location>
        <begin position="852"/>
        <end position="870"/>
    </location>
</feature>
<dbReference type="AlphaFoldDB" id="A0A2P6TJB3"/>
<dbReference type="UniPathway" id="UPA00143"/>
<feature type="compositionally biased region" description="Basic residues" evidence="1">
    <location>
        <begin position="817"/>
        <end position="826"/>
    </location>
</feature>
<evidence type="ECO:0000313" key="3">
    <source>
        <dbReference type="EMBL" id="PRW39319.1"/>
    </source>
</evidence>
<feature type="domain" description="U-box" evidence="2">
    <location>
        <begin position="1059"/>
        <end position="1115"/>
    </location>
</feature>
<dbReference type="OrthoDB" id="10064100at2759"/>
<feature type="compositionally biased region" description="Low complexity" evidence="1">
    <location>
        <begin position="909"/>
        <end position="934"/>
    </location>
</feature>
<feature type="compositionally biased region" description="Low complexity" evidence="1">
    <location>
        <begin position="1024"/>
        <end position="1034"/>
    </location>
</feature>
<evidence type="ECO:0000259" key="2">
    <source>
        <dbReference type="PROSITE" id="PS51698"/>
    </source>
</evidence>
<feature type="compositionally biased region" description="Low complexity" evidence="1">
    <location>
        <begin position="835"/>
        <end position="851"/>
    </location>
</feature>
<dbReference type="EMBL" id="LHPG02000014">
    <property type="protein sequence ID" value="PRW39319.1"/>
    <property type="molecule type" value="Genomic_DNA"/>
</dbReference>
<comment type="caution">
    <text evidence="3">The sequence shown here is derived from an EMBL/GenBank/DDBJ whole genome shotgun (WGS) entry which is preliminary data.</text>
</comment>
<dbReference type="Gene3D" id="3.30.40.10">
    <property type="entry name" value="Zinc/RING finger domain, C3HC4 (zinc finger)"/>
    <property type="match status" value="1"/>
</dbReference>
<dbReference type="SUPFAM" id="SSF57850">
    <property type="entry name" value="RING/U-box"/>
    <property type="match status" value="1"/>
</dbReference>
<proteinExistence type="predicted"/>
<feature type="compositionally biased region" description="Pro residues" evidence="1">
    <location>
        <begin position="1012"/>
        <end position="1023"/>
    </location>
</feature>
<dbReference type="Pfam" id="PF04564">
    <property type="entry name" value="U-box"/>
    <property type="match status" value="1"/>
</dbReference>
<protein>
    <submittedName>
        <fullName evidence="3">Ankyrin repeat-containing</fullName>
    </submittedName>
</protein>
<dbReference type="InterPro" id="IPR013083">
    <property type="entry name" value="Znf_RING/FYVE/PHD"/>
</dbReference>
<feature type="compositionally biased region" description="Low complexity" evidence="1">
    <location>
        <begin position="807"/>
        <end position="816"/>
    </location>
</feature>
<sequence length="1115" mass="118765">MKAAGGPEFRASMAQRLAALADAGRQGEHAAAAAWLVRRCELLWSRGYFSKSREADQAGRPWAIVLLSTLAADYLCSRLAEGAPEAEALRELLCALLTLWRVAGAAGHEPAAKLRPTAAQAAGYATLACVKGGDVDRLPPVVWQEGGVLEALSVEVAGLVQQADLDPSPDFFLQAQTLISVATTLNELLLGGTTNEASRATWRWLIPACMEAGALAAKHPASGEPTEELQYLWQDLVDALKPVSRVLAAALLVSTIDIDQADISEVLEYLDKPAPYRGLAILVGQLVSACARRPPLLVAQTAGQFEQFPLVPGWWKPANDALTDAMNLAVALVGKREFQVEMFLDSGGMDAILEYLQFWGPEAHRLDNNHFQMHYHAGQLLDLVAYCMASPADGQVARELFGYQGLTLCIAALENMMEADLLVVDPGPDRWGACKSLLRALECACHVGATVDIDNCYEFVEGGGVEAVISAVAPRRAPPSESTARQNSQWRTTSLMRNGISLLASLVDAPYKADMTYEKAEVYFDSLVGALSEAFGQQDSTLPFGLLRLVQWGIVASLGEDAKADKMGAQTPSAHQLLNGALTLLWCAAEYSNAVLESITSHSAALVTLQRAGQQYLVKGKGSNAMGASRAWLETLSVLVRMAPACEEDLLSKGLFKTAGGVIGLAATYMRVTHEAVTLEGSPQLQALAANVRVNDPVHVFRSARESLLKEQGRELDVAAELFGQLIAQGTPTSVRCCETLLAAAGSPLDLPAGDLPDALNDLRGQVQAAKDMIARHRRQENAALERKAKEAEAAFAALMAEEEQQEQQQAATQAKKAAKRQKQKQRVAAEREAAAAAAAAASEAEAAQQAEQRRRREEDQRRQAERQQQLEELEAAAAAAAAEAGGGTKKKKKKKPQAAEPAGPDASALEQLEQAAGDQQQQQQTAGAVQQAAERSPEALLLEPAVYTPAAVAGLGPATAAAAAVPSAAGSYAEEPEEELQDLLAHLLPGMYPSSGASSAVVTPDVQPLGVVPPPPPPPPPQWLEQPQQDEAALPPPPQEQQQQQQQQAREWEQFPAQLRAVLSCPLTGGMLADPVILSDGHSYERHAAEAWLASNSCSPLTGEALDTSAMSLS</sequence>
<evidence type="ECO:0000256" key="1">
    <source>
        <dbReference type="SAM" id="MobiDB-lite"/>
    </source>
</evidence>
<organism evidence="3 4">
    <name type="scientific">Chlorella sorokiniana</name>
    <name type="common">Freshwater green alga</name>
    <dbReference type="NCBI Taxonomy" id="3076"/>
    <lineage>
        <taxon>Eukaryota</taxon>
        <taxon>Viridiplantae</taxon>
        <taxon>Chlorophyta</taxon>
        <taxon>core chlorophytes</taxon>
        <taxon>Trebouxiophyceae</taxon>
        <taxon>Chlorellales</taxon>
        <taxon>Chlorellaceae</taxon>
        <taxon>Chlorella clade</taxon>
        <taxon>Chlorella</taxon>
    </lineage>
</organism>
<name>A0A2P6TJB3_CHLSO</name>
<accession>A0A2P6TJB3</accession>
<dbReference type="PROSITE" id="PS51698">
    <property type="entry name" value="U_BOX"/>
    <property type="match status" value="1"/>
</dbReference>
<evidence type="ECO:0000313" key="4">
    <source>
        <dbReference type="Proteomes" id="UP000239899"/>
    </source>
</evidence>
<dbReference type="SMART" id="SM00504">
    <property type="entry name" value="Ubox"/>
    <property type="match status" value="1"/>
</dbReference>
<dbReference type="STRING" id="3076.A0A2P6TJB3"/>
<reference evidence="3 4" key="1">
    <citation type="journal article" date="2018" name="Plant J.">
        <title>Genome sequences of Chlorella sorokiniana UTEX 1602 and Micractinium conductrix SAG 241.80: implications to maltose excretion by a green alga.</title>
        <authorList>
            <person name="Arriola M.B."/>
            <person name="Velmurugan N."/>
            <person name="Zhang Y."/>
            <person name="Plunkett M.H."/>
            <person name="Hondzo H."/>
            <person name="Barney B.M."/>
        </authorList>
    </citation>
    <scope>NUCLEOTIDE SEQUENCE [LARGE SCALE GENOMIC DNA]</scope>
    <source>
        <strain evidence="4">UTEX 1602</strain>
    </source>
</reference>
<dbReference type="GO" id="GO:0016567">
    <property type="term" value="P:protein ubiquitination"/>
    <property type="evidence" value="ECO:0007669"/>
    <property type="project" value="UniProtKB-UniPathway"/>
</dbReference>
<feature type="region of interest" description="Disordered" evidence="1">
    <location>
        <begin position="997"/>
        <end position="1054"/>
    </location>
</feature>
<gene>
    <name evidence="3" type="ORF">C2E21_6896</name>
</gene>
<dbReference type="InterPro" id="IPR003613">
    <property type="entry name" value="Ubox_domain"/>
</dbReference>
<dbReference type="CDD" id="cd16655">
    <property type="entry name" value="RING-Ubox_WDSUB1-like"/>
    <property type="match status" value="1"/>
</dbReference>
<dbReference type="PANTHER" id="PTHR46573:SF1">
    <property type="entry name" value="WD REPEAT, SAM AND U-BOX DOMAIN-CONTAINING PROTEIN 1"/>
    <property type="match status" value="1"/>
</dbReference>
<feature type="region of interest" description="Disordered" evidence="1">
    <location>
        <begin position="807"/>
        <end position="936"/>
    </location>
</feature>
<keyword evidence="4" id="KW-1185">Reference proteome</keyword>
<feature type="compositionally biased region" description="Low complexity" evidence="1">
    <location>
        <begin position="1041"/>
        <end position="1050"/>
    </location>
</feature>
<dbReference type="InterPro" id="IPR052085">
    <property type="entry name" value="WD-SAM-U-box"/>
</dbReference>
<dbReference type="PANTHER" id="PTHR46573">
    <property type="entry name" value="WD REPEAT, SAM AND U-BOX DOMAIN-CONTAINING PROTEIN 1"/>
    <property type="match status" value="1"/>
</dbReference>
<dbReference type="Proteomes" id="UP000239899">
    <property type="component" value="Unassembled WGS sequence"/>
</dbReference>
<dbReference type="GO" id="GO:0004842">
    <property type="term" value="F:ubiquitin-protein transferase activity"/>
    <property type="evidence" value="ECO:0007669"/>
    <property type="project" value="InterPro"/>
</dbReference>